<accession>A0A133QGL1</accession>
<dbReference type="EMBL" id="LRQG01000045">
    <property type="protein sequence ID" value="KXA42008.1"/>
    <property type="molecule type" value="Genomic_DNA"/>
</dbReference>
<protein>
    <submittedName>
        <fullName evidence="1">Uncharacterized protein</fullName>
    </submittedName>
</protein>
<proteinExistence type="predicted"/>
<keyword evidence="2" id="KW-1185">Reference proteome</keyword>
<dbReference type="Proteomes" id="UP000070533">
    <property type="component" value="Unassembled WGS sequence"/>
</dbReference>
<sequence length="300" mass="34831">MDEKLIATVNKIKLLAEQNQEFNQTMQKLFGNTVSASVVNINSTITEDISAIRSALEIRAKESLKYSFVRKQRLRDQLIIDNLRMENAALNLKEPEADRFYVFCVNAFYQVENILNYFYYTSFPEIDALLKEIEDGTQNEKNDFKFRRTGKEQNVGSIPVAHKLNAFFNTYLPEEGFLKWSIGTLRQVRNEGEHRCDIIRQEKDDNNNLYKFFKSKTFNYVRIDLIKFVNAIEHKLENPDKKEMLESIIKSKLPSVCYVLLRGNSVLLPNKLFAKVRHLNNNDEIILTVSGNTIIDVAAK</sequence>
<dbReference type="PATRIC" id="fig|28128.5.peg.778"/>
<evidence type="ECO:0000313" key="2">
    <source>
        <dbReference type="Proteomes" id="UP000070533"/>
    </source>
</evidence>
<comment type="caution">
    <text evidence="1">The sequence shown here is derived from an EMBL/GenBank/DDBJ whole genome shotgun (WGS) entry which is preliminary data.</text>
</comment>
<dbReference type="AlphaFoldDB" id="A0A133QGL1"/>
<gene>
    <name evidence="1" type="ORF">HMPREF3226_00770</name>
</gene>
<dbReference type="STRING" id="28128.HMPREF3226_00770"/>
<name>A0A133QGL1_9BACT</name>
<organism evidence="1 2">
    <name type="scientific">Prevotella corporis</name>
    <dbReference type="NCBI Taxonomy" id="28128"/>
    <lineage>
        <taxon>Bacteria</taxon>
        <taxon>Pseudomonadati</taxon>
        <taxon>Bacteroidota</taxon>
        <taxon>Bacteroidia</taxon>
        <taxon>Bacteroidales</taxon>
        <taxon>Prevotellaceae</taxon>
        <taxon>Prevotella</taxon>
    </lineage>
</organism>
<evidence type="ECO:0000313" key="1">
    <source>
        <dbReference type="EMBL" id="KXA42008.1"/>
    </source>
</evidence>
<dbReference type="OrthoDB" id="8595007at2"/>
<reference evidence="2" key="1">
    <citation type="submission" date="2016-01" db="EMBL/GenBank/DDBJ databases">
        <authorList>
            <person name="Mitreva M."/>
            <person name="Pepin K.H."/>
            <person name="Mihindukulasuriya K.A."/>
            <person name="Fulton R."/>
            <person name="Fronick C."/>
            <person name="O'Laughlin M."/>
            <person name="Miner T."/>
            <person name="Herter B."/>
            <person name="Rosa B.A."/>
            <person name="Cordes M."/>
            <person name="Tomlinson C."/>
            <person name="Wollam A."/>
            <person name="Palsikar V.B."/>
            <person name="Mardis E.R."/>
            <person name="Wilson R.K."/>
        </authorList>
    </citation>
    <scope>NUCLEOTIDE SEQUENCE [LARGE SCALE GENOMIC DNA]</scope>
    <source>
        <strain evidence="2">MJR7716</strain>
    </source>
</reference>
<dbReference type="RefSeq" id="WP_060940341.1">
    <property type="nucleotide sequence ID" value="NZ_KQ957209.1"/>
</dbReference>